<dbReference type="PANTHER" id="PTHR35041:SF6">
    <property type="entry name" value="FORMYLMETHIONINE DEFORMYLASE-LIKE PROTEIN-RELATED"/>
    <property type="match status" value="1"/>
</dbReference>
<keyword evidence="1" id="KW-1133">Transmembrane helix</keyword>
<sequence length="569" mass="61808">MAAYQPAAKSDSQRVKWKIHWIPPAIMVSLLIAGIAFAVGHHFFYQSLDDTLVTSSSQQKWTIRIGTGMAFLVKATLAAAVGVAFTQYLWMIARRKAMAVGSLDSMFSLTSNPLSFANLEVLFKAKLLVLLALASWFMPLIAIVTPGTISVENRMVTNTTNGRVPFVAFSRSEDVWSDYVGESGSFGTVGSASPAVTRLLSAVASSMGIIPITPQFANSSFTLHFHGPALKCESLADAKNNDQPVGDCRNCTSLQRLWNSTMKNSNAAQYIYWQSAAPEDSHNLLFIRTGTGVHVGGTPRYNSCQLWNASYTAQFNFTDGAQTTTIKDLKYESTMNYTSSTSFGELPPGGRAYLSMFQAISTLLFGEVGITQGLSSSGMLGADLPIVGTGLMACPEILADWKYDDKGTTLDQIVSPWMCRKNSVPAAVEDLFQNFTLSLLSSQFLNGNTSTDIYVSFPRNFWSYNPLDLLISYVVGVVVALVAIIVGFWALFLNGYSAGSSFSTILLTTRNPNLDDIAAGQCLGSQPLDRNFQKMKLQFGIVGRKDGVDHAAFGIRGTVNKLRKGQECS</sequence>
<organism evidence="2 3">
    <name type="scientific">Aplosporella prunicola CBS 121167</name>
    <dbReference type="NCBI Taxonomy" id="1176127"/>
    <lineage>
        <taxon>Eukaryota</taxon>
        <taxon>Fungi</taxon>
        <taxon>Dikarya</taxon>
        <taxon>Ascomycota</taxon>
        <taxon>Pezizomycotina</taxon>
        <taxon>Dothideomycetes</taxon>
        <taxon>Dothideomycetes incertae sedis</taxon>
        <taxon>Botryosphaeriales</taxon>
        <taxon>Aplosporellaceae</taxon>
        <taxon>Aplosporella</taxon>
    </lineage>
</organism>
<feature type="transmembrane region" description="Helical" evidence="1">
    <location>
        <begin position="65"/>
        <end position="90"/>
    </location>
</feature>
<dbReference type="OrthoDB" id="5322539at2759"/>
<dbReference type="EMBL" id="ML995494">
    <property type="protein sequence ID" value="KAF2138914.1"/>
    <property type="molecule type" value="Genomic_DNA"/>
</dbReference>
<feature type="transmembrane region" description="Helical" evidence="1">
    <location>
        <begin position="127"/>
        <end position="149"/>
    </location>
</feature>
<keyword evidence="1" id="KW-0472">Membrane</keyword>
<dbReference type="RefSeq" id="XP_033394627.1">
    <property type="nucleotide sequence ID" value="XM_033539254.1"/>
</dbReference>
<dbReference type="AlphaFoldDB" id="A0A6A6B6Q5"/>
<evidence type="ECO:0000256" key="1">
    <source>
        <dbReference type="SAM" id="Phobius"/>
    </source>
</evidence>
<accession>A0A6A6B6Q5</accession>
<keyword evidence="3" id="KW-1185">Reference proteome</keyword>
<dbReference type="GeneID" id="54296750"/>
<evidence type="ECO:0000313" key="2">
    <source>
        <dbReference type="EMBL" id="KAF2138914.1"/>
    </source>
</evidence>
<dbReference type="Proteomes" id="UP000799438">
    <property type="component" value="Unassembled WGS sequence"/>
</dbReference>
<gene>
    <name evidence="2" type="ORF">K452DRAFT_275818</name>
</gene>
<feature type="transmembrane region" description="Helical" evidence="1">
    <location>
        <begin position="21"/>
        <end position="45"/>
    </location>
</feature>
<protein>
    <submittedName>
        <fullName evidence="2">Uncharacterized protein</fullName>
    </submittedName>
</protein>
<feature type="transmembrane region" description="Helical" evidence="1">
    <location>
        <begin position="470"/>
        <end position="493"/>
    </location>
</feature>
<keyword evidence="1" id="KW-0812">Transmembrane</keyword>
<evidence type="ECO:0000313" key="3">
    <source>
        <dbReference type="Proteomes" id="UP000799438"/>
    </source>
</evidence>
<name>A0A6A6B6Q5_9PEZI</name>
<reference evidence="2" key="1">
    <citation type="journal article" date="2020" name="Stud. Mycol.">
        <title>101 Dothideomycetes genomes: a test case for predicting lifestyles and emergence of pathogens.</title>
        <authorList>
            <person name="Haridas S."/>
            <person name="Albert R."/>
            <person name="Binder M."/>
            <person name="Bloem J."/>
            <person name="Labutti K."/>
            <person name="Salamov A."/>
            <person name="Andreopoulos B."/>
            <person name="Baker S."/>
            <person name="Barry K."/>
            <person name="Bills G."/>
            <person name="Bluhm B."/>
            <person name="Cannon C."/>
            <person name="Castanera R."/>
            <person name="Culley D."/>
            <person name="Daum C."/>
            <person name="Ezra D."/>
            <person name="Gonzalez J."/>
            <person name="Henrissat B."/>
            <person name="Kuo A."/>
            <person name="Liang C."/>
            <person name="Lipzen A."/>
            <person name="Lutzoni F."/>
            <person name="Magnuson J."/>
            <person name="Mondo S."/>
            <person name="Nolan M."/>
            <person name="Ohm R."/>
            <person name="Pangilinan J."/>
            <person name="Park H.-J."/>
            <person name="Ramirez L."/>
            <person name="Alfaro M."/>
            <person name="Sun H."/>
            <person name="Tritt A."/>
            <person name="Yoshinaga Y."/>
            <person name="Zwiers L.-H."/>
            <person name="Turgeon B."/>
            <person name="Goodwin S."/>
            <person name="Spatafora J."/>
            <person name="Crous P."/>
            <person name="Grigoriev I."/>
        </authorList>
    </citation>
    <scope>NUCLEOTIDE SEQUENCE</scope>
    <source>
        <strain evidence="2">CBS 121167</strain>
    </source>
</reference>
<dbReference type="PANTHER" id="PTHR35041">
    <property type="entry name" value="MEDIATOR OF RNA POLYMERASE II TRANSCRIPTION SUBUNIT 1"/>
    <property type="match status" value="1"/>
</dbReference>
<proteinExistence type="predicted"/>